<feature type="active site" description="Proton donor/acceptor" evidence="3">
    <location>
        <position position="133"/>
    </location>
</feature>
<reference evidence="5 6" key="1">
    <citation type="submission" date="2015-02" db="EMBL/GenBank/DDBJ databases">
        <title>Single-cell genomics of uncultivated deep-branching MTB reveals a conserved set of magnetosome genes.</title>
        <authorList>
            <person name="Kolinko S."/>
            <person name="Richter M."/>
            <person name="Glockner F.O."/>
            <person name="Brachmann A."/>
            <person name="Schuler D."/>
        </authorList>
    </citation>
    <scope>NUCLEOTIDE SEQUENCE [LARGE SCALE GENOMIC DNA]</scope>
    <source>
        <strain evidence="5">TM-1</strain>
    </source>
</reference>
<sequence length="190" mass="21313">MILSDRDIKRCLQEGRLKIDPSPDLSKQLGPCSVDLRLGNEFCVFEHSKHPYINLRSGCSIEDIMKRVRIEDNEDFIMQPGDFVLATTIETLQIPDDLVGHIDGRSTLGRLGLIIHGTASKFDPGWHGKATLELSNIGRMPLALYPGMRICAFTFELLSSPAEMPYDKNPRSKYVKQDTVEPGKLSPEDL</sequence>
<protein>
    <recommendedName>
        <fullName evidence="3">dCTP deaminase</fullName>
        <ecNumber evidence="3">3.5.4.13</ecNumber>
    </recommendedName>
    <alternativeName>
        <fullName evidence="3">Deoxycytidine triphosphate deaminase</fullName>
    </alternativeName>
</protein>
<evidence type="ECO:0000256" key="1">
    <source>
        <dbReference type="ARBA" id="ARBA00022801"/>
    </source>
</evidence>
<dbReference type="InterPro" id="IPR036157">
    <property type="entry name" value="dUTPase-like_sf"/>
</dbReference>
<dbReference type="GO" id="GO:0008829">
    <property type="term" value="F:dCTP deaminase activity"/>
    <property type="evidence" value="ECO:0007669"/>
    <property type="project" value="UniProtKB-UniRule"/>
</dbReference>
<feature type="binding site" evidence="3">
    <location>
        <position position="166"/>
    </location>
    <ligand>
        <name>dCTP</name>
        <dbReference type="ChEBI" id="CHEBI:61481"/>
    </ligand>
</feature>
<keyword evidence="1 3" id="KW-0378">Hydrolase</keyword>
<feature type="binding site" evidence="3">
    <location>
        <position position="173"/>
    </location>
    <ligand>
        <name>dCTP</name>
        <dbReference type="ChEBI" id="CHEBI:61481"/>
    </ligand>
</feature>
<evidence type="ECO:0000256" key="4">
    <source>
        <dbReference type="SAM" id="MobiDB-lite"/>
    </source>
</evidence>
<dbReference type="Proteomes" id="UP000033423">
    <property type="component" value="Unassembled WGS sequence"/>
</dbReference>
<evidence type="ECO:0000256" key="2">
    <source>
        <dbReference type="ARBA" id="ARBA00023080"/>
    </source>
</evidence>
<proteinExistence type="inferred from homology"/>
<name>A0A0F3GK61_9BACT</name>
<dbReference type="EC" id="3.5.4.13" evidence="3"/>
<dbReference type="GO" id="GO:0000166">
    <property type="term" value="F:nucleotide binding"/>
    <property type="evidence" value="ECO:0007669"/>
    <property type="project" value="UniProtKB-KW"/>
</dbReference>
<feature type="binding site" evidence="3">
    <location>
        <position position="177"/>
    </location>
    <ligand>
        <name>dCTP</name>
        <dbReference type="ChEBI" id="CHEBI:61481"/>
    </ligand>
</feature>
<comment type="caution">
    <text evidence="3">Lacks conserved residue(s) required for the propagation of feature annotation.</text>
</comment>
<feature type="binding site" evidence="3">
    <location>
        <begin position="105"/>
        <end position="110"/>
    </location>
    <ligand>
        <name>dCTP</name>
        <dbReference type="ChEBI" id="CHEBI:61481"/>
    </ligand>
</feature>
<dbReference type="InterPro" id="IPR011962">
    <property type="entry name" value="dCTP_deaminase"/>
</dbReference>
<dbReference type="HAMAP" id="MF_00146">
    <property type="entry name" value="dCTP_deaminase"/>
    <property type="match status" value="1"/>
</dbReference>
<comment type="function">
    <text evidence="3">Catalyzes the deamination of dCTP to dUTP.</text>
</comment>
<comment type="caution">
    <text evidence="5">The sequence shown here is derived from an EMBL/GenBank/DDBJ whole genome shotgun (WGS) entry which is preliminary data.</text>
</comment>
<evidence type="ECO:0000256" key="3">
    <source>
        <dbReference type="HAMAP-Rule" id="MF_00146"/>
    </source>
</evidence>
<dbReference type="PANTHER" id="PTHR42680">
    <property type="entry name" value="DCTP DEAMINASE"/>
    <property type="match status" value="1"/>
</dbReference>
<comment type="subunit">
    <text evidence="3">Homotrimer.</text>
</comment>
<dbReference type="NCBIfam" id="TIGR02274">
    <property type="entry name" value="dCTP_deam"/>
    <property type="match status" value="1"/>
</dbReference>
<dbReference type="SUPFAM" id="SSF51283">
    <property type="entry name" value="dUTPase-like"/>
    <property type="match status" value="1"/>
</dbReference>
<keyword evidence="3" id="KW-0547">Nucleotide-binding</keyword>
<comment type="catalytic activity">
    <reaction evidence="3">
        <text>dCTP + H2O + H(+) = dUTP + NH4(+)</text>
        <dbReference type="Rhea" id="RHEA:22680"/>
        <dbReference type="ChEBI" id="CHEBI:15377"/>
        <dbReference type="ChEBI" id="CHEBI:15378"/>
        <dbReference type="ChEBI" id="CHEBI:28938"/>
        <dbReference type="ChEBI" id="CHEBI:61481"/>
        <dbReference type="ChEBI" id="CHEBI:61555"/>
        <dbReference type="EC" id="3.5.4.13"/>
    </reaction>
</comment>
<feature type="binding site" evidence="3">
    <location>
        <position position="123"/>
    </location>
    <ligand>
        <name>dCTP</name>
        <dbReference type="ChEBI" id="CHEBI:61481"/>
    </ligand>
</feature>
<dbReference type="Gene3D" id="2.70.40.10">
    <property type="match status" value="1"/>
</dbReference>
<accession>A0A0F3GK61</accession>
<organism evidence="5 6">
    <name type="scientific">Candidatus Magnetobacterium bavaricum</name>
    <dbReference type="NCBI Taxonomy" id="29290"/>
    <lineage>
        <taxon>Bacteria</taxon>
        <taxon>Pseudomonadati</taxon>
        <taxon>Nitrospirota</taxon>
        <taxon>Thermodesulfovibrionia</taxon>
        <taxon>Thermodesulfovibrionales</taxon>
        <taxon>Candidatus Magnetobacteriaceae</taxon>
        <taxon>Candidatus Magnetobacterium</taxon>
    </lineage>
</organism>
<dbReference type="UniPathway" id="UPA00610">
    <property type="reaction ID" value="UER00665"/>
</dbReference>
<feature type="region of interest" description="Disordered" evidence="4">
    <location>
        <begin position="165"/>
        <end position="190"/>
    </location>
</feature>
<dbReference type="PATRIC" id="fig|29290.4.peg.7328"/>
<dbReference type="GO" id="GO:0015949">
    <property type="term" value="P:nucleobase-containing small molecule interconversion"/>
    <property type="evidence" value="ECO:0007669"/>
    <property type="project" value="TreeGrafter"/>
</dbReference>
<dbReference type="GO" id="GO:0006229">
    <property type="term" value="P:dUTP biosynthetic process"/>
    <property type="evidence" value="ECO:0007669"/>
    <property type="project" value="UniProtKB-UniRule"/>
</dbReference>
<comment type="similarity">
    <text evidence="3">Belongs to the dCTP deaminase family.</text>
</comment>
<dbReference type="CDD" id="cd07557">
    <property type="entry name" value="trimeric_dUTPase"/>
    <property type="match status" value="1"/>
</dbReference>
<dbReference type="PANTHER" id="PTHR42680:SF3">
    <property type="entry name" value="DCTP DEAMINASE"/>
    <property type="match status" value="1"/>
</dbReference>
<feature type="binding site" evidence="3">
    <location>
        <begin position="131"/>
        <end position="133"/>
    </location>
    <ligand>
        <name>dCTP</name>
        <dbReference type="ChEBI" id="CHEBI:61481"/>
    </ligand>
</feature>
<dbReference type="EMBL" id="LACI01002376">
    <property type="protein sequence ID" value="KJU82266.1"/>
    <property type="molecule type" value="Genomic_DNA"/>
</dbReference>
<dbReference type="InterPro" id="IPR033704">
    <property type="entry name" value="dUTPase_trimeric"/>
</dbReference>
<dbReference type="Pfam" id="PF22769">
    <property type="entry name" value="DCD"/>
    <property type="match status" value="1"/>
</dbReference>
<dbReference type="GO" id="GO:0006226">
    <property type="term" value="P:dUMP biosynthetic process"/>
    <property type="evidence" value="ECO:0007669"/>
    <property type="project" value="UniProtKB-UniPathway"/>
</dbReference>
<evidence type="ECO:0000313" key="5">
    <source>
        <dbReference type="EMBL" id="KJU82266.1"/>
    </source>
</evidence>
<evidence type="ECO:0000313" key="6">
    <source>
        <dbReference type="Proteomes" id="UP000033423"/>
    </source>
</evidence>
<gene>
    <name evidence="3" type="primary">dcd</name>
    <name evidence="5" type="ORF">MBAV_005536</name>
</gene>
<feature type="compositionally biased region" description="Basic and acidic residues" evidence="4">
    <location>
        <begin position="165"/>
        <end position="181"/>
    </location>
</feature>
<keyword evidence="2 3" id="KW-0546">Nucleotide metabolism</keyword>
<keyword evidence="6" id="KW-1185">Reference proteome</keyword>
<dbReference type="AlphaFoldDB" id="A0A0F3GK61"/>
<comment type="pathway">
    <text evidence="3">Pyrimidine metabolism; dUMP biosynthesis; dUMP from dCTP (dUTP route): step 1/2.</text>
</comment>